<name>A0ACC1TAD4_9APHY</name>
<comment type="caution">
    <text evidence="1">The sequence shown here is derived from an EMBL/GenBank/DDBJ whole genome shotgun (WGS) entry which is preliminary data.</text>
</comment>
<gene>
    <name evidence="1" type="ORF">NM688_g1908</name>
</gene>
<keyword evidence="2" id="KW-1185">Reference proteome</keyword>
<dbReference type="Proteomes" id="UP001148662">
    <property type="component" value="Unassembled WGS sequence"/>
</dbReference>
<sequence>MKPAIHLTVEGPLPLNRVMKGVHDMVPYTNPYFSSGLQDLRLINLRFKSFIHLMNTIGNMPALKEVFLAEVKWECARDEEFRPPPVCRARFQQHPYHYYMRGCTDNAALVWLRLLLVCQGSDRMDQIDVGRLYHIISALAKDNMVHCWCHENSPEDFFVEVQPKPDTQSSGSLYVRVFLTSHVEGRLQRIRAIAFESEDFQEHVDYDWGEIDSSLASLPALETLCFVFHEKDAVLHLHEDIISLKMIHLKDSHNLKYALCVTNGEWAQVSCADDGTMREIGPRYKDDGPCCKSPVAPRKKAAQHHLSDVCALVSYPSCFFNPQVNIWPCLVRWDQDGAY</sequence>
<accession>A0ACC1TAD4</accession>
<reference evidence="1" key="1">
    <citation type="submission" date="2022-07" db="EMBL/GenBank/DDBJ databases">
        <title>Genome Sequence of Phlebia brevispora.</title>
        <authorList>
            <person name="Buettner E."/>
        </authorList>
    </citation>
    <scope>NUCLEOTIDE SEQUENCE</scope>
    <source>
        <strain evidence="1">MPL23</strain>
    </source>
</reference>
<protein>
    <submittedName>
        <fullName evidence="1">Uncharacterized protein</fullName>
    </submittedName>
</protein>
<proteinExistence type="predicted"/>
<evidence type="ECO:0000313" key="2">
    <source>
        <dbReference type="Proteomes" id="UP001148662"/>
    </source>
</evidence>
<dbReference type="EMBL" id="JANHOG010000223">
    <property type="protein sequence ID" value="KAJ3556655.1"/>
    <property type="molecule type" value="Genomic_DNA"/>
</dbReference>
<organism evidence="1 2">
    <name type="scientific">Phlebia brevispora</name>
    <dbReference type="NCBI Taxonomy" id="194682"/>
    <lineage>
        <taxon>Eukaryota</taxon>
        <taxon>Fungi</taxon>
        <taxon>Dikarya</taxon>
        <taxon>Basidiomycota</taxon>
        <taxon>Agaricomycotina</taxon>
        <taxon>Agaricomycetes</taxon>
        <taxon>Polyporales</taxon>
        <taxon>Meruliaceae</taxon>
        <taxon>Phlebia</taxon>
    </lineage>
</organism>
<evidence type="ECO:0000313" key="1">
    <source>
        <dbReference type="EMBL" id="KAJ3556655.1"/>
    </source>
</evidence>